<proteinExistence type="predicted"/>
<dbReference type="PROSITE" id="PS00893">
    <property type="entry name" value="NUDIX_BOX"/>
    <property type="match status" value="1"/>
</dbReference>
<comment type="cofactor">
    <cofactor evidence="1">
        <name>Mg(2+)</name>
        <dbReference type="ChEBI" id="CHEBI:18420"/>
    </cofactor>
</comment>
<evidence type="ECO:0000256" key="2">
    <source>
        <dbReference type="ARBA" id="ARBA00022801"/>
    </source>
</evidence>
<reference evidence="5 6" key="1">
    <citation type="journal article" date="2013" name="ISME J.">
        <title>A metabolic model for members of the genus Tetrasphaera involved in enhanced biological phosphorus removal.</title>
        <authorList>
            <person name="Kristiansen R."/>
            <person name="Nguyen H.T.T."/>
            <person name="Saunders A.M."/>
            <person name="Nielsen J.L."/>
            <person name="Wimmer R."/>
            <person name="Le V.Q."/>
            <person name="McIlroy S.J."/>
            <person name="Petrovski S."/>
            <person name="Seviour R.J."/>
            <person name="Calteau A."/>
            <person name="Nielsen K.L."/>
            <person name="Nielsen P.H."/>
        </authorList>
    </citation>
    <scope>NUCLEOTIDE SEQUENCE [LARGE SCALE GENOMIC DNA]</scope>
    <source>
        <strain evidence="5 6">Ben 74</strain>
    </source>
</reference>
<dbReference type="Gene3D" id="3.90.79.10">
    <property type="entry name" value="Nucleoside Triphosphate Pyrophosphohydrolase"/>
    <property type="match status" value="1"/>
</dbReference>
<dbReference type="EMBL" id="CAJC01000163">
    <property type="protein sequence ID" value="CCI53941.1"/>
    <property type="molecule type" value="Genomic_DNA"/>
</dbReference>
<dbReference type="AlphaFoldDB" id="A0A077M9E0"/>
<feature type="region of interest" description="Disordered" evidence="3">
    <location>
        <begin position="158"/>
        <end position="184"/>
    </location>
</feature>
<dbReference type="RefSeq" id="WP_084733670.1">
    <property type="nucleotide sequence ID" value="NZ_HF571038.1"/>
</dbReference>
<evidence type="ECO:0000313" key="6">
    <source>
        <dbReference type="Proteomes" id="UP000035720"/>
    </source>
</evidence>
<dbReference type="InterPro" id="IPR000086">
    <property type="entry name" value="NUDIX_hydrolase_dom"/>
</dbReference>
<dbReference type="GO" id="GO:0016787">
    <property type="term" value="F:hydrolase activity"/>
    <property type="evidence" value="ECO:0007669"/>
    <property type="project" value="UniProtKB-KW"/>
</dbReference>
<evidence type="ECO:0000256" key="3">
    <source>
        <dbReference type="SAM" id="MobiDB-lite"/>
    </source>
</evidence>
<dbReference type="PANTHER" id="PTHR43046">
    <property type="entry name" value="GDP-MANNOSE MANNOSYL HYDROLASE"/>
    <property type="match status" value="1"/>
</dbReference>
<dbReference type="SUPFAM" id="SSF55811">
    <property type="entry name" value="Nudix"/>
    <property type="match status" value="1"/>
</dbReference>
<accession>A0A077M9E0</accession>
<dbReference type="STRING" id="1193518.BN13_510011"/>
<keyword evidence="2 5" id="KW-0378">Hydrolase</keyword>
<dbReference type="CDD" id="cd18879">
    <property type="entry name" value="NUDIX_Hydrolase"/>
    <property type="match status" value="1"/>
</dbReference>
<keyword evidence="6" id="KW-1185">Reference proteome</keyword>
<dbReference type="PANTHER" id="PTHR43046:SF16">
    <property type="entry name" value="ADP-RIBOSE PYROPHOSPHATASE YJHB-RELATED"/>
    <property type="match status" value="1"/>
</dbReference>
<gene>
    <name evidence="5" type="ORF">BN13_510011</name>
</gene>
<sequence length="184" mass="19820">MPIPDFVLRLREKVGNDLLPMTGATGVIRDADGRILLGFRSDSQDWALPSGIIEPFEEPAVALAREVEEETGIVARIDALVAISATPEVNYPNGDRAAYIDFTFTGTALSGEPYPADGENVEVGWFALDDLPPLRESSVFRLEKALSYDGTTWFAEHPTARPLAKPPTAQPATGRGSAYSAEGD</sequence>
<dbReference type="PROSITE" id="PS51462">
    <property type="entry name" value="NUDIX"/>
    <property type="match status" value="1"/>
</dbReference>
<organism evidence="5 6">
    <name type="scientific">Nostocoides jenkinsii Ben 74</name>
    <dbReference type="NCBI Taxonomy" id="1193518"/>
    <lineage>
        <taxon>Bacteria</taxon>
        <taxon>Bacillati</taxon>
        <taxon>Actinomycetota</taxon>
        <taxon>Actinomycetes</taxon>
        <taxon>Micrococcales</taxon>
        <taxon>Intrasporangiaceae</taxon>
        <taxon>Nostocoides</taxon>
    </lineage>
</organism>
<evidence type="ECO:0000259" key="4">
    <source>
        <dbReference type="PROSITE" id="PS51462"/>
    </source>
</evidence>
<dbReference type="Pfam" id="PF00293">
    <property type="entry name" value="NUDIX"/>
    <property type="match status" value="1"/>
</dbReference>
<name>A0A077M9E0_9MICO</name>
<dbReference type="InterPro" id="IPR015797">
    <property type="entry name" value="NUDIX_hydrolase-like_dom_sf"/>
</dbReference>
<evidence type="ECO:0000256" key="1">
    <source>
        <dbReference type="ARBA" id="ARBA00001946"/>
    </source>
</evidence>
<dbReference type="OrthoDB" id="9814308at2"/>
<dbReference type="InterPro" id="IPR020084">
    <property type="entry name" value="NUDIX_hydrolase_CS"/>
</dbReference>
<protein>
    <submittedName>
        <fullName evidence="5">NUDIX hydrolase</fullName>
    </submittedName>
</protein>
<evidence type="ECO:0000313" key="5">
    <source>
        <dbReference type="EMBL" id="CCI53941.1"/>
    </source>
</evidence>
<comment type="caution">
    <text evidence="5">The sequence shown here is derived from an EMBL/GenBank/DDBJ whole genome shotgun (WGS) entry which is preliminary data.</text>
</comment>
<dbReference type="Proteomes" id="UP000035720">
    <property type="component" value="Unassembled WGS sequence"/>
</dbReference>
<feature type="domain" description="Nudix hydrolase" evidence="4">
    <location>
        <begin position="18"/>
        <end position="156"/>
    </location>
</feature>